<proteinExistence type="predicted"/>
<name>A0ABU6T4X7_9FABA</name>
<keyword evidence="2" id="KW-1185">Reference proteome</keyword>
<protein>
    <submittedName>
        <fullName evidence="1">Uncharacterized protein</fullName>
    </submittedName>
</protein>
<reference evidence="1 2" key="1">
    <citation type="journal article" date="2023" name="Plants (Basel)">
        <title>Bridging the Gap: Combining Genomics and Transcriptomics Approaches to Understand Stylosanthes scabra, an Orphan Legume from the Brazilian Caatinga.</title>
        <authorList>
            <person name="Ferreira-Neto J.R.C."/>
            <person name="da Silva M.D."/>
            <person name="Binneck E."/>
            <person name="de Melo N.F."/>
            <person name="da Silva R.H."/>
            <person name="de Melo A.L.T.M."/>
            <person name="Pandolfi V."/>
            <person name="Bustamante F.O."/>
            <person name="Brasileiro-Vidal A.C."/>
            <person name="Benko-Iseppon A.M."/>
        </authorList>
    </citation>
    <scope>NUCLEOTIDE SEQUENCE [LARGE SCALE GENOMIC DNA]</scope>
    <source>
        <tissue evidence="1">Leaves</tissue>
    </source>
</reference>
<dbReference type="Proteomes" id="UP001341840">
    <property type="component" value="Unassembled WGS sequence"/>
</dbReference>
<organism evidence="1 2">
    <name type="scientific">Stylosanthes scabra</name>
    <dbReference type="NCBI Taxonomy" id="79078"/>
    <lineage>
        <taxon>Eukaryota</taxon>
        <taxon>Viridiplantae</taxon>
        <taxon>Streptophyta</taxon>
        <taxon>Embryophyta</taxon>
        <taxon>Tracheophyta</taxon>
        <taxon>Spermatophyta</taxon>
        <taxon>Magnoliopsida</taxon>
        <taxon>eudicotyledons</taxon>
        <taxon>Gunneridae</taxon>
        <taxon>Pentapetalae</taxon>
        <taxon>rosids</taxon>
        <taxon>fabids</taxon>
        <taxon>Fabales</taxon>
        <taxon>Fabaceae</taxon>
        <taxon>Papilionoideae</taxon>
        <taxon>50 kb inversion clade</taxon>
        <taxon>dalbergioids sensu lato</taxon>
        <taxon>Dalbergieae</taxon>
        <taxon>Pterocarpus clade</taxon>
        <taxon>Stylosanthes</taxon>
    </lineage>
</organism>
<comment type="caution">
    <text evidence="1">The sequence shown here is derived from an EMBL/GenBank/DDBJ whole genome shotgun (WGS) entry which is preliminary data.</text>
</comment>
<accession>A0ABU6T4X7</accession>
<sequence>MMLVLLSDGFLVNKSPAVTRPLVGPEASQRSWSILPGVRWSPENGTYLAIVQWVCGRRRSSDVDHSRLGLPSPNLFQMILSRHNPLHGTKSLVGSSRAATAQGEYRCQFKEASGS</sequence>
<evidence type="ECO:0000313" key="2">
    <source>
        <dbReference type="Proteomes" id="UP001341840"/>
    </source>
</evidence>
<gene>
    <name evidence="1" type="ORF">PIB30_009011</name>
</gene>
<evidence type="ECO:0000313" key="1">
    <source>
        <dbReference type="EMBL" id="MED6143762.1"/>
    </source>
</evidence>
<dbReference type="EMBL" id="JASCZI010090641">
    <property type="protein sequence ID" value="MED6143762.1"/>
    <property type="molecule type" value="Genomic_DNA"/>
</dbReference>